<dbReference type="EMBL" id="LJAM02000371">
    <property type="protein sequence ID" value="RAP70362.1"/>
    <property type="molecule type" value="Genomic_DNA"/>
</dbReference>
<sequence length="44" mass="4790">MDRSGVRPVCQTLPIIPIEQIALFDINGASIMLADLLKKAVSNH</sequence>
<reference evidence="1" key="1">
    <citation type="submission" date="2018-04" db="EMBL/GenBank/DDBJ databases">
        <title>Genomes of the Obligate Erwinia dacicola and Facultative Enterobacter sp. OLF Endosymbionts of the Olive Fruit fly, Bactrocera oleae.</title>
        <authorList>
            <person name="Estes A.M."/>
            <person name="Hearn D.J."/>
            <person name="Agarwal S."/>
            <person name="Pierson E.A."/>
            <person name="Dunning-Hotopp J.C."/>
        </authorList>
    </citation>
    <scope>NUCLEOTIDE SEQUENCE [LARGE SCALE GENOMIC DNA]</scope>
    <source>
        <strain evidence="1">Oroville</strain>
    </source>
</reference>
<protein>
    <submittedName>
        <fullName evidence="1">Uncharacterized protein</fullName>
    </submittedName>
</protein>
<gene>
    <name evidence="1" type="ORF">ACZ87_02836</name>
</gene>
<evidence type="ECO:0000313" key="2">
    <source>
        <dbReference type="Proteomes" id="UP000244334"/>
    </source>
</evidence>
<proteinExistence type="predicted"/>
<comment type="caution">
    <text evidence="1">The sequence shown here is derived from an EMBL/GenBank/DDBJ whole genome shotgun (WGS) entry which is preliminary data.</text>
</comment>
<keyword evidence="2" id="KW-1185">Reference proteome</keyword>
<dbReference type="Proteomes" id="UP000244334">
    <property type="component" value="Unassembled WGS sequence"/>
</dbReference>
<accession>A0A328TLW6</accession>
<dbReference type="AlphaFoldDB" id="A0A328TLW6"/>
<name>A0A328TLW6_9GAMM</name>
<evidence type="ECO:0000313" key="1">
    <source>
        <dbReference type="EMBL" id="RAP70362.1"/>
    </source>
</evidence>
<organism evidence="1 2">
    <name type="scientific">Candidatus Erwinia dacicola</name>
    <dbReference type="NCBI Taxonomy" id="252393"/>
    <lineage>
        <taxon>Bacteria</taxon>
        <taxon>Pseudomonadati</taxon>
        <taxon>Pseudomonadota</taxon>
        <taxon>Gammaproteobacteria</taxon>
        <taxon>Enterobacterales</taxon>
        <taxon>Erwiniaceae</taxon>
        <taxon>Erwinia</taxon>
    </lineage>
</organism>